<evidence type="ECO:0000259" key="8">
    <source>
        <dbReference type="SMART" id="SM00911"/>
    </source>
</evidence>
<keyword evidence="4" id="KW-0808">Transferase</keyword>
<protein>
    <recommendedName>
        <fullName evidence="2">histidine kinase</fullName>
        <ecNumber evidence="2">2.7.13.3</ecNumber>
    </recommendedName>
</protein>
<accession>A0A6N9T9A1</accession>
<feature type="domain" description="Signal transduction histidine kinase HWE region" evidence="8">
    <location>
        <begin position="132"/>
        <end position="214"/>
    </location>
</feature>
<keyword evidence="5" id="KW-0547">Nucleotide-binding</keyword>
<dbReference type="RefSeq" id="WP_163465291.1">
    <property type="nucleotide sequence ID" value="NZ_JAAAMG010000020.1"/>
</dbReference>
<dbReference type="PANTHER" id="PTHR41523">
    <property type="entry name" value="TWO-COMPONENT SYSTEM SENSOR PROTEIN"/>
    <property type="match status" value="1"/>
</dbReference>
<dbReference type="InterPro" id="IPR011102">
    <property type="entry name" value="Sig_transdc_His_kinase_HWE"/>
</dbReference>
<evidence type="ECO:0000313" key="9">
    <source>
        <dbReference type="EMBL" id="NDW06805.1"/>
    </source>
</evidence>
<sequence length="324" mass="35372">MFLSKMLREYDLRVVVTSGISDLVACLSAAPGVLLLTHEALTPAVLDAIAAHLAAQQAWSEMPIVVLLDRGSPDGRIKAALSHAWPRSRQLFYKRPITAVELVSGVQSALLARLRQRDVRDHIFREIELRRELNHRVKNILASVTSIFEMTRRGATSMDGLAEDFRGRLGALDKVHSAVFRADGEVVSIGEIVSLTFDPYRQVGFERIAAGGPTVTLSREAGTTLALCLHELSTNAIKYGALSRPEGQVAFEWSVTESEPRELSMTWLESGGPPVEEPSRAGYGTRYLRSALKGMLGRAPNITFDRGGLRCEAGGLLSRVVGNP</sequence>
<evidence type="ECO:0000256" key="4">
    <source>
        <dbReference type="ARBA" id="ARBA00022679"/>
    </source>
</evidence>
<evidence type="ECO:0000256" key="1">
    <source>
        <dbReference type="ARBA" id="ARBA00000085"/>
    </source>
</evidence>
<reference evidence="9 10" key="1">
    <citation type="submission" date="2020-01" db="EMBL/GenBank/DDBJ databases">
        <title>Jiella pacifica sp. nov.</title>
        <authorList>
            <person name="Xue Z."/>
            <person name="Zhu S."/>
            <person name="Chen J."/>
            <person name="Yang J."/>
        </authorList>
    </citation>
    <scope>NUCLEOTIDE SEQUENCE [LARGE SCALE GENOMIC DNA]</scope>
    <source>
        <strain evidence="9 10">40Bstr34</strain>
    </source>
</reference>
<dbReference type="SMART" id="SM00911">
    <property type="entry name" value="HWE_HK"/>
    <property type="match status" value="1"/>
</dbReference>
<dbReference type="Gene3D" id="3.30.565.10">
    <property type="entry name" value="Histidine kinase-like ATPase, C-terminal domain"/>
    <property type="match status" value="1"/>
</dbReference>
<dbReference type="Pfam" id="PF07536">
    <property type="entry name" value="HWE_HK"/>
    <property type="match status" value="1"/>
</dbReference>
<dbReference type="PANTHER" id="PTHR41523:SF8">
    <property type="entry name" value="ETHYLENE RESPONSE SENSOR PROTEIN"/>
    <property type="match status" value="1"/>
</dbReference>
<keyword evidence="6 9" id="KW-0418">Kinase</keyword>
<keyword evidence="10" id="KW-1185">Reference proteome</keyword>
<dbReference type="Proteomes" id="UP000469011">
    <property type="component" value="Unassembled WGS sequence"/>
</dbReference>
<dbReference type="EMBL" id="JAAAMG010000020">
    <property type="protein sequence ID" value="NDW06805.1"/>
    <property type="molecule type" value="Genomic_DNA"/>
</dbReference>
<name>A0A6N9T9A1_9HYPH</name>
<dbReference type="GO" id="GO:0005524">
    <property type="term" value="F:ATP binding"/>
    <property type="evidence" value="ECO:0007669"/>
    <property type="project" value="UniProtKB-KW"/>
</dbReference>
<organism evidence="9 10">
    <name type="scientific">Jiella pacifica</name>
    <dbReference type="NCBI Taxonomy" id="2696469"/>
    <lineage>
        <taxon>Bacteria</taxon>
        <taxon>Pseudomonadati</taxon>
        <taxon>Pseudomonadota</taxon>
        <taxon>Alphaproteobacteria</taxon>
        <taxon>Hyphomicrobiales</taxon>
        <taxon>Aurantimonadaceae</taxon>
        <taxon>Jiella</taxon>
    </lineage>
</organism>
<dbReference type="EC" id="2.7.13.3" evidence="2"/>
<comment type="catalytic activity">
    <reaction evidence="1">
        <text>ATP + protein L-histidine = ADP + protein N-phospho-L-histidine.</text>
        <dbReference type="EC" id="2.7.13.3"/>
    </reaction>
</comment>
<dbReference type="GO" id="GO:0004673">
    <property type="term" value="F:protein histidine kinase activity"/>
    <property type="evidence" value="ECO:0007669"/>
    <property type="project" value="UniProtKB-EC"/>
</dbReference>
<gene>
    <name evidence="9" type="ORF">GTK09_20520</name>
</gene>
<dbReference type="AlphaFoldDB" id="A0A6N9T9A1"/>
<evidence type="ECO:0000256" key="2">
    <source>
        <dbReference type="ARBA" id="ARBA00012438"/>
    </source>
</evidence>
<comment type="caution">
    <text evidence="9">The sequence shown here is derived from an EMBL/GenBank/DDBJ whole genome shotgun (WGS) entry which is preliminary data.</text>
</comment>
<dbReference type="InterPro" id="IPR036890">
    <property type="entry name" value="HATPase_C_sf"/>
</dbReference>
<proteinExistence type="predicted"/>
<evidence type="ECO:0000313" key="10">
    <source>
        <dbReference type="Proteomes" id="UP000469011"/>
    </source>
</evidence>
<evidence type="ECO:0000256" key="6">
    <source>
        <dbReference type="ARBA" id="ARBA00022777"/>
    </source>
</evidence>
<evidence type="ECO:0000256" key="7">
    <source>
        <dbReference type="ARBA" id="ARBA00022840"/>
    </source>
</evidence>
<keyword evidence="3" id="KW-0597">Phosphoprotein</keyword>
<evidence type="ECO:0000256" key="3">
    <source>
        <dbReference type="ARBA" id="ARBA00022553"/>
    </source>
</evidence>
<keyword evidence="7" id="KW-0067">ATP-binding</keyword>
<evidence type="ECO:0000256" key="5">
    <source>
        <dbReference type="ARBA" id="ARBA00022741"/>
    </source>
</evidence>